<dbReference type="NCBIfam" id="TIGR02154">
    <property type="entry name" value="PhoB"/>
    <property type="match status" value="1"/>
</dbReference>
<accession>A0A837NF95</accession>
<dbReference type="GO" id="GO:0000156">
    <property type="term" value="F:phosphorelay response regulator activity"/>
    <property type="evidence" value="ECO:0007669"/>
    <property type="project" value="InterPro"/>
</dbReference>
<keyword evidence="8" id="KW-0805">Transcription regulation</keyword>
<dbReference type="GO" id="GO:0006355">
    <property type="term" value="P:regulation of DNA-templated transcription"/>
    <property type="evidence" value="ECO:0007669"/>
    <property type="project" value="InterPro"/>
</dbReference>
<keyword evidence="11" id="KW-0804">Transcription</keyword>
<keyword evidence="18" id="KW-1185">Reference proteome</keyword>
<dbReference type="EMBL" id="LHSG01000006">
    <property type="protein sequence ID" value="KPD23748.1"/>
    <property type="molecule type" value="Genomic_DNA"/>
</dbReference>
<dbReference type="InterPro" id="IPR001789">
    <property type="entry name" value="Sig_transdc_resp-reg_receiver"/>
</dbReference>
<keyword evidence="7" id="KW-0902">Two-component regulatory system</keyword>
<dbReference type="SUPFAM" id="SSF52172">
    <property type="entry name" value="CheY-like"/>
    <property type="match status" value="1"/>
</dbReference>
<evidence type="ECO:0000256" key="1">
    <source>
        <dbReference type="ARBA" id="ARBA00004496"/>
    </source>
</evidence>
<comment type="caution">
    <text evidence="17">The sequence shown here is derived from an EMBL/GenBank/DDBJ whole genome shotgun (WGS) entry which is preliminary data.</text>
</comment>
<dbReference type="GO" id="GO:0005829">
    <property type="term" value="C:cytosol"/>
    <property type="evidence" value="ECO:0007669"/>
    <property type="project" value="TreeGrafter"/>
</dbReference>
<dbReference type="SMART" id="SM00862">
    <property type="entry name" value="Trans_reg_C"/>
    <property type="match status" value="1"/>
</dbReference>
<dbReference type="InterPro" id="IPR011006">
    <property type="entry name" value="CheY-like_superfamily"/>
</dbReference>
<evidence type="ECO:0000313" key="17">
    <source>
        <dbReference type="EMBL" id="KPD23748.1"/>
    </source>
</evidence>
<keyword evidence="6" id="KW-0592">Phosphate transport</keyword>
<evidence type="ECO:0000256" key="11">
    <source>
        <dbReference type="ARBA" id="ARBA00023163"/>
    </source>
</evidence>
<dbReference type="AlphaFoldDB" id="A0A837NF95"/>
<proteinExistence type="predicted"/>
<feature type="DNA-binding region" description="OmpR/PhoB-type" evidence="14">
    <location>
        <begin position="129"/>
        <end position="227"/>
    </location>
</feature>
<dbReference type="GO" id="GO:0006817">
    <property type="term" value="P:phosphate ion transport"/>
    <property type="evidence" value="ECO:0007669"/>
    <property type="project" value="UniProtKB-KW"/>
</dbReference>
<dbReference type="Proteomes" id="UP000053030">
    <property type="component" value="Unassembled WGS sequence"/>
</dbReference>
<name>A0A837NF95_9GAMM</name>
<dbReference type="OrthoDB" id="9802426at2"/>
<gene>
    <name evidence="17" type="ORF">AFK76_07765</name>
</gene>
<dbReference type="SMART" id="SM00448">
    <property type="entry name" value="REC"/>
    <property type="match status" value="1"/>
</dbReference>
<dbReference type="InterPro" id="IPR039420">
    <property type="entry name" value="WalR-like"/>
</dbReference>
<dbReference type="PROSITE" id="PS51755">
    <property type="entry name" value="OMPR_PHOB"/>
    <property type="match status" value="1"/>
</dbReference>
<dbReference type="Gene3D" id="1.10.10.10">
    <property type="entry name" value="Winged helix-like DNA-binding domain superfamily/Winged helix DNA-binding domain"/>
    <property type="match status" value="1"/>
</dbReference>
<keyword evidence="3" id="KW-0813">Transport</keyword>
<evidence type="ECO:0000256" key="2">
    <source>
        <dbReference type="ARBA" id="ARBA00013332"/>
    </source>
</evidence>
<evidence type="ECO:0000259" key="16">
    <source>
        <dbReference type="PROSITE" id="PS51755"/>
    </source>
</evidence>
<dbReference type="Gene3D" id="6.10.250.690">
    <property type="match status" value="1"/>
</dbReference>
<dbReference type="SUPFAM" id="SSF46894">
    <property type="entry name" value="C-terminal effector domain of the bipartite response regulators"/>
    <property type="match status" value="1"/>
</dbReference>
<comment type="function">
    <text evidence="12">This protein is a positive regulator for the phosphate regulon. Transcription of this operon is positively regulated by PhoB and PhoR when phosphate is limited.</text>
</comment>
<dbReference type="CDD" id="cd00383">
    <property type="entry name" value="trans_reg_C"/>
    <property type="match status" value="1"/>
</dbReference>
<evidence type="ECO:0000256" key="5">
    <source>
        <dbReference type="ARBA" id="ARBA00022553"/>
    </source>
</evidence>
<reference evidence="17 18" key="1">
    <citation type="submission" date="2015-08" db="EMBL/GenBank/DDBJ databases">
        <title>Genome sequencing and assembly of the deep-sea bacterium Idiomarina zobellii.</title>
        <authorList>
            <person name="Mithoefer S.D."/>
            <person name="Rheaume B.A."/>
            <person name="MacLea K.S."/>
        </authorList>
    </citation>
    <scope>NUCLEOTIDE SEQUENCE [LARGE SCALE GENOMIC DNA]</scope>
    <source>
        <strain evidence="17 18">KMM 231</strain>
    </source>
</reference>
<feature type="domain" description="Response regulatory" evidence="15">
    <location>
        <begin position="4"/>
        <end position="120"/>
    </location>
</feature>
<dbReference type="GO" id="GO:0000976">
    <property type="term" value="F:transcription cis-regulatory region binding"/>
    <property type="evidence" value="ECO:0007669"/>
    <property type="project" value="TreeGrafter"/>
</dbReference>
<dbReference type="PROSITE" id="PS50110">
    <property type="entry name" value="RESPONSE_REGULATORY"/>
    <property type="match status" value="1"/>
</dbReference>
<evidence type="ECO:0000256" key="13">
    <source>
        <dbReference type="PROSITE-ProRule" id="PRU00169"/>
    </source>
</evidence>
<dbReference type="InterPro" id="IPR036388">
    <property type="entry name" value="WH-like_DNA-bd_sf"/>
</dbReference>
<dbReference type="FunFam" id="1.10.10.10:FF:000011">
    <property type="entry name" value="Phosphate regulon transcriptional regulator PhoB"/>
    <property type="match status" value="1"/>
</dbReference>
<dbReference type="PANTHER" id="PTHR48111">
    <property type="entry name" value="REGULATOR OF RPOS"/>
    <property type="match status" value="1"/>
</dbReference>
<dbReference type="InterPro" id="IPR001867">
    <property type="entry name" value="OmpR/PhoB-type_DNA-bd"/>
</dbReference>
<evidence type="ECO:0000256" key="9">
    <source>
        <dbReference type="ARBA" id="ARBA00023125"/>
    </source>
</evidence>
<organism evidence="17 18">
    <name type="scientific">Idiomarina zobellii</name>
    <dbReference type="NCBI Taxonomy" id="86103"/>
    <lineage>
        <taxon>Bacteria</taxon>
        <taxon>Pseudomonadati</taxon>
        <taxon>Pseudomonadota</taxon>
        <taxon>Gammaproteobacteria</taxon>
        <taxon>Alteromonadales</taxon>
        <taxon>Idiomarinaceae</taxon>
        <taxon>Idiomarina</taxon>
    </lineage>
</organism>
<evidence type="ECO:0000256" key="12">
    <source>
        <dbReference type="ARBA" id="ARBA00024735"/>
    </source>
</evidence>
<sequence length="228" mass="26061">MSRRILIVEDEAPIREMLSFVMEQHGYQAVEAHDFDAAVGKIAEPYPDMVLLDWMLPGGSGIQLAKKIKGDDFTRNIPIIMLTARGEEEDKIKGLEVGADDYITKPFSPKELMARMRAVFRRVAPTVLDEPLEVEGLKLDPVSHRISVGDNSVDMGPTEFKLLHFFMTHPERVYSREQLLDHVWGTNVYVEDRTVDVHIRRLRKALADHGFDRLIQTVRGVGYRFSSR</sequence>
<dbReference type="GO" id="GO:0032993">
    <property type="term" value="C:protein-DNA complex"/>
    <property type="evidence" value="ECO:0007669"/>
    <property type="project" value="TreeGrafter"/>
</dbReference>
<evidence type="ECO:0000259" key="15">
    <source>
        <dbReference type="PROSITE" id="PS50110"/>
    </source>
</evidence>
<keyword evidence="5 13" id="KW-0597">Phosphoprotein</keyword>
<keyword evidence="4" id="KW-0963">Cytoplasm</keyword>
<dbReference type="Pfam" id="PF00486">
    <property type="entry name" value="Trans_reg_C"/>
    <property type="match status" value="1"/>
</dbReference>
<feature type="domain" description="OmpR/PhoB-type" evidence="16">
    <location>
        <begin position="129"/>
        <end position="227"/>
    </location>
</feature>
<evidence type="ECO:0000256" key="6">
    <source>
        <dbReference type="ARBA" id="ARBA00022592"/>
    </source>
</evidence>
<comment type="subcellular location">
    <subcellularLocation>
        <location evidence="1">Cytoplasm</location>
    </subcellularLocation>
</comment>
<dbReference type="Pfam" id="PF00072">
    <property type="entry name" value="Response_reg"/>
    <property type="match status" value="1"/>
</dbReference>
<keyword evidence="9 14" id="KW-0238">DNA-binding</keyword>
<evidence type="ECO:0000256" key="3">
    <source>
        <dbReference type="ARBA" id="ARBA00022448"/>
    </source>
</evidence>
<feature type="modified residue" description="4-aspartylphosphate" evidence="13">
    <location>
        <position position="53"/>
    </location>
</feature>
<dbReference type="PANTHER" id="PTHR48111:SF40">
    <property type="entry name" value="PHOSPHATE REGULON TRANSCRIPTIONAL REGULATORY PROTEIN PHOB"/>
    <property type="match status" value="1"/>
</dbReference>
<evidence type="ECO:0000256" key="7">
    <source>
        <dbReference type="ARBA" id="ARBA00023012"/>
    </source>
</evidence>
<protein>
    <recommendedName>
        <fullName evidence="2">Phosphate regulon transcriptional regulatory protein PhoB</fullName>
    </recommendedName>
</protein>
<dbReference type="InterPro" id="IPR011879">
    <property type="entry name" value="Sig_transdc_resp-reg_PhoB"/>
</dbReference>
<evidence type="ECO:0000256" key="4">
    <source>
        <dbReference type="ARBA" id="ARBA00022490"/>
    </source>
</evidence>
<keyword evidence="10" id="KW-0010">Activator</keyword>
<dbReference type="FunFam" id="3.40.50.2300:FF:000001">
    <property type="entry name" value="DNA-binding response regulator PhoB"/>
    <property type="match status" value="1"/>
</dbReference>
<dbReference type="RefSeq" id="WP_053953738.1">
    <property type="nucleotide sequence ID" value="NZ_FNCB01000006.1"/>
</dbReference>
<dbReference type="InterPro" id="IPR016032">
    <property type="entry name" value="Sig_transdc_resp-reg_C-effctor"/>
</dbReference>
<evidence type="ECO:0000256" key="8">
    <source>
        <dbReference type="ARBA" id="ARBA00023015"/>
    </source>
</evidence>
<evidence type="ECO:0000313" key="18">
    <source>
        <dbReference type="Proteomes" id="UP000053030"/>
    </source>
</evidence>
<dbReference type="Gene3D" id="3.40.50.2300">
    <property type="match status" value="1"/>
</dbReference>
<dbReference type="CDD" id="cd17618">
    <property type="entry name" value="REC_OmpR_PhoB"/>
    <property type="match status" value="1"/>
</dbReference>
<evidence type="ECO:0000256" key="14">
    <source>
        <dbReference type="PROSITE-ProRule" id="PRU01091"/>
    </source>
</evidence>
<evidence type="ECO:0000256" key="10">
    <source>
        <dbReference type="ARBA" id="ARBA00023159"/>
    </source>
</evidence>